<dbReference type="InterPro" id="IPR036291">
    <property type="entry name" value="NAD(P)-bd_dom_sf"/>
</dbReference>
<evidence type="ECO:0000256" key="1">
    <source>
        <dbReference type="ARBA" id="ARBA00023002"/>
    </source>
</evidence>
<dbReference type="SUPFAM" id="SSF51735">
    <property type="entry name" value="NAD(P)-binding Rossmann-fold domains"/>
    <property type="match status" value="1"/>
</dbReference>
<evidence type="ECO:0000259" key="2">
    <source>
        <dbReference type="Pfam" id="PF03949"/>
    </source>
</evidence>
<organism evidence="3">
    <name type="scientific">marine metagenome</name>
    <dbReference type="NCBI Taxonomy" id="408172"/>
    <lineage>
        <taxon>unclassified sequences</taxon>
        <taxon>metagenomes</taxon>
        <taxon>ecological metagenomes</taxon>
    </lineage>
</organism>
<name>A0A382WS52_9ZZZZ</name>
<feature type="domain" description="Malic enzyme NAD-binding" evidence="2">
    <location>
        <begin position="1"/>
        <end position="63"/>
    </location>
</feature>
<dbReference type="InterPro" id="IPR051674">
    <property type="entry name" value="Malate_Decarboxylase"/>
</dbReference>
<dbReference type="PANTHER" id="PTHR43237">
    <property type="entry name" value="NADP-DEPENDENT MALIC ENZYME"/>
    <property type="match status" value="1"/>
</dbReference>
<dbReference type="GO" id="GO:0051287">
    <property type="term" value="F:NAD binding"/>
    <property type="evidence" value="ECO:0007669"/>
    <property type="project" value="InterPro"/>
</dbReference>
<dbReference type="Gene3D" id="3.40.50.720">
    <property type="entry name" value="NAD(P)-binding Rossmann-like Domain"/>
    <property type="match status" value="1"/>
</dbReference>
<gene>
    <name evidence="3" type="ORF">METZ01_LOCUS414303</name>
</gene>
<keyword evidence="1" id="KW-0560">Oxidoreductase</keyword>
<dbReference type="GO" id="GO:0016491">
    <property type="term" value="F:oxidoreductase activity"/>
    <property type="evidence" value="ECO:0007669"/>
    <property type="project" value="UniProtKB-KW"/>
</dbReference>
<dbReference type="Pfam" id="PF03949">
    <property type="entry name" value="Malic_M"/>
    <property type="match status" value="1"/>
</dbReference>
<dbReference type="AlphaFoldDB" id="A0A382WS52"/>
<dbReference type="EMBL" id="UINC01161961">
    <property type="protein sequence ID" value="SVD61449.1"/>
    <property type="molecule type" value="Genomic_DNA"/>
</dbReference>
<evidence type="ECO:0000313" key="3">
    <source>
        <dbReference type="EMBL" id="SVD61449.1"/>
    </source>
</evidence>
<proteinExistence type="predicted"/>
<accession>A0A382WS52</accession>
<dbReference type="InterPro" id="IPR012302">
    <property type="entry name" value="Malic_NAD-bd"/>
</dbReference>
<protein>
    <recommendedName>
        <fullName evidence="2">Malic enzyme NAD-binding domain-containing protein</fullName>
    </recommendedName>
</protein>
<sequence>FPGIFRGALDVGATQITENMKLAAAKAIADSVTGDELTPEFIVPSVFDKSVPYKVAEAVANAALADKVCRS</sequence>
<reference evidence="3" key="1">
    <citation type="submission" date="2018-05" db="EMBL/GenBank/DDBJ databases">
        <authorList>
            <person name="Lanie J.A."/>
            <person name="Ng W.-L."/>
            <person name="Kazmierczak K.M."/>
            <person name="Andrzejewski T.M."/>
            <person name="Davidsen T.M."/>
            <person name="Wayne K.J."/>
            <person name="Tettelin H."/>
            <person name="Glass J.I."/>
            <person name="Rusch D."/>
            <person name="Podicherti R."/>
            <person name="Tsui H.-C.T."/>
            <person name="Winkler M.E."/>
        </authorList>
    </citation>
    <scope>NUCLEOTIDE SEQUENCE</scope>
</reference>
<feature type="non-terminal residue" evidence="3">
    <location>
        <position position="1"/>
    </location>
</feature>
<dbReference type="PANTHER" id="PTHR43237:SF4">
    <property type="entry name" value="NADP-DEPENDENT MALIC ENZYME"/>
    <property type="match status" value="1"/>
</dbReference>